<accession>A0ABP5GC18</accession>
<dbReference type="Proteomes" id="UP001501196">
    <property type="component" value="Unassembled WGS sequence"/>
</dbReference>
<dbReference type="InterPro" id="IPR011008">
    <property type="entry name" value="Dimeric_a/b-barrel"/>
</dbReference>
<reference evidence="4" key="1">
    <citation type="journal article" date="2019" name="Int. J. Syst. Evol. Microbiol.">
        <title>The Global Catalogue of Microorganisms (GCM) 10K type strain sequencing project: providing services to taxonomists for standard genome sequencing and annotation.</title>
        <authorList>
            <consortium name="The Broad Institute Genomics Platform"/>
            <consortium name="The Broad Institute Genome Sequencing Center for Infectious Disease"/>
            <person name="Wu L."/>
            <person name="Ma J."/>
        </authorList>
    </citation>
    <scope>NUCLEOTIDE SEQUENCE [LARGE SCALE GENOMIC DNA]</scope>
    <source>
        <strain evidence="4">JCM 15672</strain>
    </source>
</reference>
<evidence type="ECO:0000313" key="3">
    <source>
        <dbReference type="EMBL" id="GAA2043155.1"/>
    </source>
</evidence>
<dbReference type="Gene3D" id="3.30.70.1060">
    <property type="entry name" value="Dimeric alpha+beta barrel"/>
    <property type="match status" value="1"/>
</dbReference>
<gene>
    <name evidence="3" type="ORF">GCM10009819_32200</name>
</gene>
<comment type="caution">
    <text evidence="3">The sequence shown here is derived from an EMBL/GenBank/DDBJ whole genome shotgun (WGS) entry which is preliminary data.</text>
</comment>
<name>A0ABP5GC18_9MICO</name>
<sequence length="93" mass="9925">MAEFEQEGRRNGTLVELGGLLPSAAGAIVSLADGRISHVDGPFAESKELVGGYAIIEVRSRDEAVELGRRLMAIHLEHAPGWEGSCEIRQIAG</sequence>
<dbReference type="PANTHER" id="PTHR35174">
    <property type="entry name" value="BLL7171 PROTEIN-RELATED"/>
    <property type="match status" value="1"/>
</dbReference>
<dbReference type="EMBL" id="BAAAPW010000005">
    <property type="protein sequence ID" value="GAA2043155.1"/>
    <property type="molecule type" value="Genomic_DNA"/>
</dbReference>
<comment type="similarity">
    <text evidence="1">Belongs to the YciI family.</text>
</comment>
<proteinExistence type="inferred from homology"/>
<keyword evidence="4" id="KW-1185">Reference proteome</keyword>
<evidence type="ECO:0000256" key="1">
    <source>
        <dbReference type="ARBA" id="ARBA00007689"/>
    </source>
</evidence>
<dbReference type="PANTHER" id="PTHR35174:SF1">
    <property type="entry name" value="BLL0086 PROTEIN"/>
    <property type="match status" value="1"/>
</dbReference>
<organism evidence="3 4">
    <name type="scientific">Agromyces tropicus</name>
    <dbReference type="NCBI Taxonomy" id="555371"/>
    <lineage>
        <taxon>Bacteria</taxon>
        <taxon>Bacillati</taxon>
        <taxon>Actinomycetota</taxon>
        <taxon>Actinomycetes</taxon>
        <taxon>Micrococcales</taxon>
        <taxon>Microbacteriaceae</taxon>
        <taxon>Agromyces</taxon>
    </lineage>
</organism>
<dbReference type="SUPFAM" id="SSF54909">
    <property type="entry name" value="Dimeric alpha+beta barrel"/>
    <property type="match status" value="1"/>
</dbReference>
<feature type="domain" description="YCII-related" evidence="2">
    <location>
        <begin position="14"/>
        <end position="70"/>
    </location>
</feature>
<evidence type="ECO:0000313" key="4">
    <source>
        <dbReference type="Proteomes" id="UP001501196"/>
    </source>
</evidence>
<dbReference type="Pfam" id="PF03795">
    <property type="entry name" value="YCII"/>
    <property type="match status" value="1"/>
</dbReference>
<dbReference type="InterPro" id="IPR005545">
    <property type="entry name" value="YCII"/>
</dbReference>
<evidence type="ECO:0000259" key="2">
    <source>
        <dbReference type="Pfam" id="PF03795"/>
    </source>
</evidence>
<protein>
    <recommendedName>
        <fullName evidence="2">YCII-related domain-containing protein</fullName>
    </recommendedName>
</protein>